<dbReference type="PROSITE" id="PS50928">
    <property type="entry name" value="ABC_TM1"/>
    <property type="match status" value="1"/>
</dbReference>
<dbReference type="SUPFAM" id="SSF161098">
    <property type="entry name" value="MetI-like"/>
    <property type="match status" value="1"/>
</dbReference>
<dbReference type="Pfam" id="PF00528">
    <property type="entry name" value="BPD_transp_1"/>
    <property type="match status" value="1"/>
</dbReference>
<evidence type="ECO:0000256" key="1">
    <source>
        <dbReference type="ARBA" id="ARBA00004651"/>
    </source>
</evidence>
<gene>
    <name evidence="9" type="ORF">ACFOKA_13445</name>
</gene>
<dbReference type="EMBL" id="JBHRSL010000010">
    <property type="protein sequence ID" value="MFC3052914.1"/>
    <property type="molecule type" value="Genomic_DNA"/>
</dbReference>
<feature type="transmembrane region" description="Helical" evidence="7">
    <location>
        <begin position="130"/>
        <end position="156"/>
    </location>
</feature>
<keyword evidence="2 7" id="KW-0813">Transport</keyword>
<feature type="domain" description="ABC transmembrane type-1" evidence="8">
    <location>
        <begin position="94"/>
        <end position="303"/>
    </location>
</feature>
<name>A0ABV7D7F8_9PROT</name>
<comment type="caution">
    <text evidence="9">The sequence shown here is derived from an EMBL/GenBank/DDBJ whole genome shotgun (WGS) entry which is preliminary data.</text>
</comment>
<comment type="subcellular location">
    <subcellularLocation>
        <location evidence="1 7">Cell membrane</location>
        <topology evidence="1 7">Multi-pass membrane protein</topology>
    </subcellularLocation>
</comment>
<protein>
    <submittedName>
        <fullName evidence="9">ABC transporter permease</fullName>
    </submittedName>
</protein>
<evidence type="ECO:0000256" key="2">
    <source>
        <dbReference type="ARBA" id="ARBA00022448"/>
    </source>
</evidence>
<feature type="transmembrane region" description="Helical" evidence="7">
    <location>
        <begin position="238"/>
        <end position="260"/>
    </location>
</feature>
<dbReference type="Proteomes" id="UP001595444">
    <property type="component" value="Unassembled WGS sequence"/>
</dbReference>
<keyword evidence="4 7" id="KW-0812">Transmembrane</keyword>
<evidence type="ECO:0000256" key="6">
    <source>
        <dbReference type="ARBA" id="ARBA00023136"/>
    </source>
</evidence>
<keyword evidence="10" id="KW-1185">Reference proteome</keyword>
<keyword evidence="5 7" id="KW-1133">Transmembrane helix</keyword>
<dbReference type="InterPro" id="IPR035906">
    <property type="entry name" value="MetI-like_sf"/>
</dbReference>
<evidence type="ECO:0000256" key="7">
    <source>
        <dbReference type="RuleBase" id="RU363032"/>
    </source>
</evidence>
<evidence type="ECO:0000313" key="9">
    <source>
        <dbReference type="EMBL" id="MFC3052914.1"/>
    </source>
</evidence>
<proteinExistence type="inferred from homology"/>
<feature type="transmembrane region" description="Helical" evidence="7">
    <location>
        <begin position="94"/>
        <end position="118"/>
    </location>
</feature>
<feature type="transmembrane region" description="Helical" evidence="7">
    <location>
        <begin position="176"/>
        <end position="195"/>
    </location>
</feature>
<accession>A0ABV7D7F8</accession>
<dbReference type="InterPro" id="IPR045621">
    <property type="entry name" value="BPD_transp_1_N"/>
</dbReference>
<dbReference type="Gene3D" id="1.10.3720.10">
    <property type="entry name" value="MetI-like"/>
    <property type="match status" value="1"/>
</dbReference>
<evidence type="ECO:0000259" key="8">
    <source>
        <dbReference type="PROSITE" id="PS50928"/>
    </source>
</evidence>
<comment type="similarity">
    <text evidence="7">Belongs to the binding-protein-dependent transport system permease family.</text>
</comment>
<reference evidence="10" key="1">
    <citation type="journal article" date="2019" name="Int. J. Syst. Evol. Microbiol.">
        <title>The Global Catalogue of Microorganisms (GCM) 10K type strain sequencing project: providing services to taxonomists for standard genome sequencing and annotation.</title>
        <authorList>
            <consortium name="The Broad Institute Genomics Platform"/>
            <consortium name="The Broad Institute Genome Sequencing Center for Infectious Disease"/>
            <person name="Wu L."/>
            <person name="Ma J."/>
        </authorList>
    </citation>
    <scope>NUCLEOTIDE SEQUENCE [LARGE SCALE GENOMIC DNA]</scope>
    <source>
        <strain evidence="10">KCTC 62164</strain>
    </source>
</reference>
<keyword evidence="3" id="KW-1003">Cell membrane</keyword>
<sequence>MMYALKRLIASLPTLLILSVFVFALIRMVPGDPAAVLVGDIENSAELERVREEMGLNKPLPVQYLIWLENVAAGNLGTSFMTDQPVTDAIIKHFAITAQIVSIAFLIAGCISIPAGVYAARYQNTQVDTIITGAATFFLSVPSFWVGMILILIFAATLGWMPALGFVPFTNNPLEWARHISLPVLALVFVETAILTRLMRASTLEVLSQDYISYARAKGLPEKTIIIRHALKNALSPTITMLGLIFGSLLSGTAVIETIFGLPGLGRLLVDAIYARDYPVIQGTLLFIVLIYMAVNLIVDLIYPLLDPRVKMQ</sequence>
<feature type="transmembrane region" description="Helical" evidence="7">
    <location>
        <begin position="280"/>
        <end position="303"/>
    </location>
</feature>
<evidence type="ECO:0000256" key="3">
    <source>
        <dbReference type="ARBA" id="ARBA00022475"/>
    </source>
</evidence>
<dbReference type="PANTHER" id="PTHR43163">
    <property type="entry name" value="DIPEPTIDE TRANSPORT SYSTEM PERMEASE PROTEIN DPPB-RELATED"/>
    <property type="match status" value="1"/>
</dbReference>
<evidence type="ECO:0000256" key="4">
    <source>
        <dbReference type="ARBA" id="ARBA00022692"/>
    </source>
</evidence>
<evidence type="ECO:0000256" key="5">
    <source>
        <dbReference type="ARBA" id="ARBA00022989"/>
    </source>
</evidence>
<dbReference type="Pfam" id="PF19300">
    <property type="entry name" value="BPD_transp_1_N"/>
    <property type="match status" value="1"/>
</dbReference>
<dbReference type="InterPro" id="IPR000515">
    <property type="entry name" value="MetI-like"/>
</dbReference>
<keyword evidence="6 7" id="KW-0472">Membrane</keyword>
<evidence type="ECO:0000313" key="10">
    <source>
        <dbReference type="Proteomes" id="UP001595444"/>
    </source>
</evidence>
<dbReference type="RefSeq" id="WP_194213452.1">
    <property type="nucleotide sequence ID" value="NZ_CP061205.1"/>
</dbReference>
<dbReference type="PANTHER" id="PTHR43163:SF3">
    <property type="entry name" value="PEPTIDE ABC TRANSPORTER PERMEASE PROTEIN"/>
    <property type="match status" value="1"/>
</dbReference>
<dbReference type="CDD" id="cd06261">
    <property type="entry name" value="TM_PBP2"/>
    <property type="match status" value="1"/>
</dbReference>
<organism evidence="9 10">
    <name type="scientific">Kordiimonas pumila</name>
    <dbReference type="NCBI Taxonomy" id="2161677"/>
    <lineage>
        <taxon>Bacteria</taxon>
        <taxon>Pseudomonadati</taxon>
        <taxon>Pseudomonadota</taxon>
        <taxon>Alphaproteobacteria</taxon>
        <taxon>Kordiimonadales</taxon>
        <taxon>Kordiimonadaceae</taxon>
        <taxon>Kordiimonas</taxon>
    </lineage>
</organism>